<evidence type="ECO:0000313" key="2">
    <source>
        <dbReference type="EMBL" id="CEK85499.1"/>
    </source>
</evidence>
<dbReference type="PROSITE" id="PS50871">
    <property type="entry name" value="C1Q"/>
    <property type="match status" value="1"/>
</dbReference>
<gene>
    <name evidence="2" type="primary">ORF148517</name>
</gene>
<dbReference type="InterPro" id="IPR008983">
    <property type="entry name" value="Tumour_necrosis_fac-like_dom"/>
</dbReference>
<dbReference type="SUPFAM" id="SSF49842">
    <property type="entry name" value="TNF-like"/>
    <property type="match status" value="1"/>
</dbReference>
<feature type="non-terminal residue" evidence="2">
    <location>
        <position position="1"/>
    </location>
</feature>
<dbReference type="EMBL" id="HACG01038634">
    <property type="protein sequence ID" value="CEK85499.1"/>
    <property type="molecule type" value="Transcribed_RNA"/>
</dbReference>
<dbReference type="AlphaFoldDB" id="A0A0B7AX10"/>
<dbReference type="Gene3D" id="2.60.120.40">
    <property type="match status" value="1"/>
</dbReference>
<dbReference type="InterPro" id="IPR001073">
    <property type="entry name" value="C1q_dom"/>
</dbReference>
<sequence>GLYYFTVNGLTSSTKDFVVGFYHNGVYLKSVFARQGKIYASGENSIRLRLKKNDNVYLRSSGTDVLNSRTEEYFSIFSGYLIGE</sequence>
<proteinExistence type="predicted"/>
<protein>
    <recommendedName>
        <fullName evidence="1">C1q domain-containing protein</fullName>
    </recommendedName>
</protein>
<evidence type="ECO:0000259" key="1">
    <source>
        <dbReference type="PROSITE" id="PS50871"/>
    </source>
</evidence>
<reference evidence="2" key="1">
    <citation type="submission" date="2014-12" db="EMBL/GenBank/DDBJ databases">
        <title>Insight into the proteome of Arion vulgaris.</title>
        <authorList>
            <person name="Aradska J."/>
            <person name="Bulat T."/>
            <person name="Smidak R."/>
            <person name="Sarate P."/>
            <person name="Gangsoo J."/>
            <person name="Sialana F."/>
            <person name="Bilban M."/>
            <person name="Lubec G."/>
        </authorList>
    </citation>
    <scope>NUCLEOTIDE SEQUENCE</scope>
    <source>
        <tissue evidence="2">Skin</tissue>
    </source>
</reference>
<dbReference type="Pfam" id="PF00386">
    <property type="entry name" value="C1q"/>
    <property type="match status" value="1"/>
</dbReference>
<accession>A0A0B7AX10</accession>
<feature type="domain" description="C1q" evidence="1">
    <location>
        <begin position="1"/>
        <end position="84"/>
    </location>
</feature>
<name>A0A0B7AX10_9EUPU</name>
<organism evidence="2">
    <name type="scientific">Arion vulgaris</name>
    <dbReference type="NCBI Taxonomy" id="1028688"/>
    <lineage>
        <taxon>Eukaryota</taxon>
        <taxon>Metazoa</taxon>
        <taxon>Spiralia</taxon>
        <taxon>Lophotrochozoa</taxon>
        <taxon>Mollusca</taxon>
        <taxon>Gastropoda</taxon>
        <taxon>Heterobranchia</taxon>
        <taxon>Euthyneura</taxon>
        <taxon>Panpulmonata</taxon>
        <taxon>Eupulmonata</taxon>
        <taxon>Stylommatophora</taxon>
        <taxon>Helicina</taxon>
        <taxon>Arionoidea</taxon>
        <taxon>Arionidae</taxon>
        <taxon>Arion</taxon>
    </lineage>
</organism>